<gene>
    <name evidence="1" type="ORF">HDF22_005880</name>
</gene>
<comment type="caution">
    <text evidence="1">The sequence shown here is derived from an EMBL/GenBank/DDBJ whole genome shotgun (WGS) entry which is preliminary data.</text>
</comment>
<accession>A0A841JKM4</accession>
<reference evidence="1 2" key="1">
    <citation type="submission" date="2020-08" db="EMBL/GenBank/DDBJ databases">
        <title>Genomic Encyclopedia of Type Strains, Phase IV (KMG-V): Genome sequencing to study the core and pangenomes of soil and plant-associated prokaryotes.</title>
        <authorList>
            <person name="Whitman W."/>
        </authorList>
    </citation>
    <scope>NUCLEOTIDE SEQUENCE [LARGE SCALE GENOMIC DNA]</scope>
    <source>
        <strain evidence="1 2">MP601</strain>
    </source>
</reference>
<name>A0A841JKM4_9SPHI</name>
<dbReference type="Proteomes" id="UP000548326">
    <property type="component" value="Unassembled WGS sequence"/>
</dbReference>
<protein>
    <submittedName>
        <fullName evidence="1">Uncharacterized protein</fullName>
    </submittedName>
</protein>
<sequence length="84" mass="9354">MTTITMPFTGNINQLLAYGKNAAKDYQGTFVGDTNKGQFAFNALGGDFIGEYKVVSNAIEITFFKKPFLIPKIAIENFLKMHIK</sequence>
<dbReference type="AlphaFoldDB" id="A0A841JKM4"/>
<evidence type="ECO:0000313" key="2">
    <source>
        <dbReference type="Proteomes" id="UP000548326"/>
    </source>
</evidence>
<dbReference type="EMBL" id="JACHCA010000029">
    <property type="protein sequence ID" value="MBB6131729.1"/>
    <property type="molecule type" value="Genomic_DNA"/>
</dbReference>
<evidence type="ECO:0000313" key="1">
    <source>
        <dbReference type="EMBL" id="MBB6131729.1"/>
    </source>
</evidence>
<organism evidence="1 2">
    <name type="scientific">Mucilaginibacter lappiensis</name>
    <dbReference type="NCBI Taxonomy" id="354630"/>
    <lineage>
        <taxon>Bacteria</taxon>
        <taxon>Pseudomonadati</taxon>
        <taxon>Bacteroidota</taxon>
        <taxon>Sphingobacteriia</taxon>
        <taxon>Sphingobacteriales</taxon>
        <taxon>Sphingobacteriaceae</taxon>
        <taxon>Mucilaginibacter</taxon>
    </lineage>
</organism>
<dbReference type="RefSeq" id="WP_183590138.1">
    <property type="nucleotide sequence ID" value="NZ_JACHCA010000029.1"/>
</dbReference>
<proteinExistence type="predicted"/>